<keyword evidence="3" id="KW-1185">Reference proteome</keyword>
<feature type="non-terminal residue" evidence="2">
    <location>
        <position position="405"/>
    </location>
</feature>
<evidence type="ECO:0000259" key="1">
    <source>
        <dbReference type="Pfam" id="PF01882"/>
    </source>
</evidence>
<feature type="domain" description="DUF58" evidence="1">
    <location>
        <begin position="197"/>
        <end position="368"/>
    </location>
</feature>
<comment type="caution">
    <text evidence="2">The sequence shown here is derived from an EMBL/GenBank/DDBJ whole genome shotgun (WGS) entry which is preliminary data.</text>
</comment>
<dbReference type="Pfam" id="PF01882">
    <property type="entry name" value="DUF58"/>
    <property type="match status" value="1"/>
</dbReference>
<dbReference type="PANTHER" id="PTHR33608:SF3">
    <property type="entry name" value="SLR2013 PROTEIN"/>
    <property type="match status" value="1"/>
</dbReference>
<dbReference type="RefSeq" id="WP_111137614.1">
    <property type="nucleotide sequence ID" value="NZ_POUB01000421.1"/>
</dbReference>
<reference evidence="2 3" key="1">
    <citation type="submission" date="2018-01" db="EMBL/GenBank/DDBJ databases">
        <title>Draft genome sequence of Salinispora sp. 13K206.</title>
        <authorList>
            <person name="Sahin N."/>
            <person name="Saygin H."/>
            <person name="Ay H."/>
        </authorList>
    </citation>
    <scope>NUCLEOTIDE SEQUENCE [LARGE SCALE GENOMIC DNA]</scope>
    <source>
        <strain evidence="2 3">13K206</strain>
    </source>
</reference>
<dbReference type="Proteomes" id="UP000248749">
    <property type="component" value="Unassembled WGS sequence"/>
</dbReference>
<sequence length="405" mass="43354">MTWRAAALLAAGALTLPAWPSPFAGLLMMTGAVLLLVAVDRALAVPPGALTATRDGDRAVRLGGTATVALLLHNPTGRTLRAQVRDAWVPSAGARPDVPPSRVVRVEPAGSLVLPTRLTPLRRGDRPAVALTVRSLGPLGLAFRQRSGRPGTPPWALRVLPRFDSRRHLPEKLSRLRVIDGTQVSRGRGQGTEFDTLREYVVGDDVRSIDWRASARRADVLVRTWRPERDRRLVCVLDTGRTSAVRVGDEPRLDTAIDAALLLTALAARASDRVDLLAADTAIRATVTGAGRPALLPRLVHALAPLQPALVETDFDLIAGELLRRQRQRSLVVLFTALEAGALGEGLLPVLPRLAARHKVVVAATHDPVLATLTTAIPSRPGDAYAAAAAWRALAERDRVRAALA</sequence>
<name>A0A2W2BVI7_9ACTN</name>
<dbReference type="OrthoDB" id="845740at2"/>
<dbReference type="InterPro" id="IPR002881">
    <property type="entry name" value="DUF58"/>
</dbReference>
<dbReference type="PANTHER" id="PTHR33608">
    <property type="entry name" value="BLL2464 PROTEIN"/>
    <property type="match status" value="1"/>
</dbReference>
<dbReference type="EMBL" id="POUB01000421">
    <property type="protein sequence ID" value="PZF84404.1"/>
    <property type="molecule type" value="Genomic_DNA"/>
</dbReference>
<protein>
    <submittedName>
        <fullName evidence="2">DUF58 domain-containing protein</fullName>
    </submittedName>
</protein>
<evidence type="ECO:0000313" key="2">
    <source>
        <dbReference type="EMBL" id="PZF84404.1"/>
    </source>
</evidence>
<dbReference type="AlphaFoldDB" id="A0A2W2BVI7"/>
<gene>
    <name evidence="2" type="ORF">C1I99_30400</name>
</gene>
<evidence type="ECO:0000313" key="3">
    <source>
        <dbReference type="Proteomes" id="UP000248749"/>
    </source>
</evidence>
<proteinExistence type="predicted"/>
<organism evidence="2 3">
    <name type="scientific">Micromonospora deserti</name>
    <dbReference type="NCBI Taxonomy" id="2070366"/>
    <lineage>
        <taxon>Bacteria</taxon>
        <taxon>Bacillati</taxon>
        <taxon>Actinomycetota</taxon>
        <taxon>Actinomycetes</taxon>
        <taxon>Micromonosporales</taxon>
        <taxon>Micromonosporaceae</taxon>
        <taxon>Micromonospora</taxon>
    </lineage>
</organism>
<accession>A0A2W2BVI7</accession>